<organism evidence="1 2">
    <name type="scientific">Dryococelus australis</name>
    <dbReference type="NCBI Taxonomy" id="614101"/>
    <lineage>
        <taxon>Eukaryota</taxon>
        <taxon>Metazoa</taxon>
        <taxon>Ecdysozoa</taxon>
        <taxon>Arthropoda</taxon>
        <taxon>Hexapoda</taxon>
        <taxon>Insecta</taxon>
        <taxon>Pterygota</taxon>
        <taxon>Neoptera</taxon>
        <taxon>Polyneoptera</taxon>
        <taxon>Phasmatodea</taxon>
        <taxon>Verophasmatodea</taxon>
        <taxon>Anareolatae</taxon>
        <taxon>Phasmatidae</taxon>
        <taxon>Eurycanthinae</taxon>
        <taxon>Dryococelus</taxon>
    </lineage>
</organism>
<name>A0ABQ9HTY5_9NEOP</name>
<protein>
    <submittedName>
        <fullName evidence="1">Uncharacterized protein</fullName>
    </submittedName>
</protein>
<reference evidence="1 2" key="1">
    <citation type="submission" date="2023-02" db="EMBL/GenBank/DDBJ databases">
        <title>LHISI_Scaffold_Assembly.</title>
        <authorList>
            <person name="Stuart O.P."/>
            <person name="Cleave R."/>
            <person name="Magrath M.J.L."/>
            <person name="Mikheyev A.S."/>
        </authorList>
    </citation>
    <scope>NUCLEOTIDE SEQUENCE [LARGE SCALE GENOMIC DNA]</scope>
    <source>
        <strain evidence="1">Daus_M_001</strain>
        <tissue evidence="1">Leg muscle</tissue>
    </source>
</reference>
<comment type="caution">
    <text evidence="1">The sequence shown here is derived from an EMBL/GenBank/DDBJ whole genome shotgun (WGS) entry which is preliminary data.</text>
</comment>
<accession>A0ABQ9HTY5</accession>
<keyword evidence="2" id="KW-1185">Reference proteome</keyword>
<proteinExistence type="predicted"/>
<dbReference type="EMBL" id="JARBHB010000004">
    <property type="protein sequence ID" value="KAJ8887839.1"/>
    <property type="molecule type" value="Genomic_DNA"/>
</dbReference>
<dbReference type="Proteomes" id="UP001159363">
    <property type="component" value="Chromosome X"/>
</dbReference>
<evidence type="ECO:0000313" key="2">
    <source>
        <dbReference type="Proteomes" id="UP001159363"/>
    </source>
</evidence>
<gene>
    <name evidence="1" type="ORF">PR048_014057</name>
</gene>
<sequence>MERAIRKSEFGKILTPACNRAVAPKNVSSVFEATCIYPYNPNRIPNEAYAPSDLTQQTRIEVQSDRALTKQDNIPPFVCSFCQESD</sequence>
<evidence type="ECO:0000313" key="1">
    <source>
        <dbReference type="EMBL" id="KAJ8887839.1"/>
    </source>
</evidence>